<evidence type="ECO:0000313" key="2">
    <source>
        <dbReference type="EMBL" id="KAI9182805.1"/>
    </source>
</evidence>
<proteinExistence type="predicted"/>
<dbReference type="PANTHER" id="PTHR48045">
    <property type="entry name" value="UDP-GLYCOSYLTRANSFERASE 72B1"/>
    <property type="match status" value="1"/>
</dbReference>
<dbReference type="Gene3D" id="3.40.50.2000">
    <property type="entry name" value="Glycogen Phosphorylase B"/>
    <property type="match status" value="1"/>
</dbReference>
<dbReference type="Pfam" id="PF00201">
    <property type="entry name" value="UDPGT"/>
    <property type="match status" value="1"/>
</dbReference>
<reference evidence="2" key="1">
    <citation type="journal article" date="2022" name="Plant J.">
        <title>Strategies of tolerance reflected in two North American maple genomes.</title>
        <authorList>
            <person name="McEvoy S.L."/>
            <person name="Sezen U.U."/>
            <person name="Trouern-Trend A."/>
            <person name="McMahon S.M."/>
            <person name="Schaberg P.G."/>
            <person name="Yang J."/>
            <person name="Wegrzyn J.L."/>
            <person name="Swenson N.G."/>
        </authorList>
    </citation>
    <scope>NUCLEOTIDE SEQUENCE</scope>
    <source>
        <strain evidence="2">91603</strain>
    </source>
</reference>
<evidence type="ECO:0000313" key="3">
    <source>
        <dbReference type="Proteomes" id="UP001064489"/>
    </source>
</evidence>
<dbReference type="CDD" id="cd03784">
    <property type="entry name" value="GT1_Gtf-like"/>
    <property type="match status" value="1"/>
</dbReference>
<comment type="caution">
    <text evidence="2">The sequence shown here is derived from an EMBL/GenBank/DDBJ whole genome shotgun (WGS) entry which is preliminary data.</text>
</comment>
<evidence type="ECO:0000256" key="1">
    <source>
        <dbReference type="ARBA" id="ARBA00022679"/>
    </source>
</evidence>
<reference evidence="2" key="2">
    <citation type="submission" date="2023-02" db="EMBL/GenBank/DDBJ databases">
        <authorList>
            <person name="Swenson N.G."/>
            <person name="Wegrzyn J.L."/>
            <person name="Mcevoy S.L."/>
        </authorList>
    </citation>
    <scope>NUCLEOTIDE SEQUENCE</scope>
    <source>
        <strain evidence="2">91603</strain>
        <tissue evidence="2">Leaf</tissue>
    </source>
</reference>
<keyword evidence="1" id="KW-0808">Transferase</keyword>
<keyword evidence="3" id="KW-1185">Reference proteome</keyword>
<sequence>MSIFRKPDYNSHNKSGELPLEFKEVTKNQGLIVSWCPKTKFLAHQAIACFLTHCGWNSILETISADVPVIAYSQWTDQPTNANLLSDVFNIGVRLRPNNGGGINGEEVGKCIGEIVNGTNSEGYKKNAMELKLTMREGGSCRWRLIRQEYSFVRR</sequence>
<name>A0AAD5J1Y4_ACENE</name>
<dbReference type="AlphaFoldDB" id="A0AAD5J1Y4"/>
<dbReference type="GO" id="GO:0008194">
    <property type="term" value="F:UDP-glycosyltransferase activity"/>
    <property type="evidence" value="ECO:0007669"/>
    <property type="project" value="InterPro"/>
</dbReference>
<organism evidence="2 3">
    <name type="scientific">Acer negundo</name>
    <name type="common">Box elder</name>
    <dbReference type="NCBI Taxonomy" id="4023"/>
    <lineage>
        <taxon>Eukaryota</taxon>
        <taxon>Viridiplantae</taxon>
        <taxon>Streptophyta</taxon>
        <taxon>Embryophyta</taxon>
        <taxon>Tracheophyta</taxon>
        <taxon>Spermatophyta</taxon>
        <taxon>Magnoliopsida</taxon>
        <taxon>eudicotyledons</taxon>
        <taxon>Gunneridae</taxon>
        <taxon>Pentapetalae</taxon>
        <taxon>rosids</taxon>
        <taxon>malvids</taxon>
        <taxon>Sapindales</taxon>
        <taxon>Sapindaceae</taxon>
        <taxon>Hippocastanoideae</taxon>
        <taxon>Acereae</taxon>
        <taxon>Acer</taxon>
    </lineage>
</organism>
<dbReference type="EMBL" id="JAJSOW010000101">
    <property type="protein sequence ID" value="KAI9182805.1"/>
    <property type="molecule type" value="Genomic_DNA"/>
</dbReference>
<protein>
    <submittedName>
        <fullName evidence="2">Uncharacterized protein</fullName>
    </submittedName>
</protein>
<dbReference type="InterPro" id="IPR002213">
    <property type="entry name" value="UDP_glucos_trans"/>
</dbReference>
<gene>
    <name evidence="2" type="ORF">LWI28_029053</name>
</gene>
<dbReference type="SUPFAM" id="SSF53756">
    <property type="entry name" value="UDP-Glycosyltransferase/glycogen phosphorylase"/>
    <property type="match status" value="1"/>
</dbReference>
<accession>A0AAD5J1Y4</accession>
<dbReference type="PANTHER" id="PTHR48045:SF26">
    <property type="entry name" value="UDP-GLYCOSYLTRANSFERASE 74E2-LIKE"/>
    <property type="match status" value="1"/>
</dbReference>
<dbReference type="Proteomes" id="UP001064489">
    <property type="component" value="Chromosome 4"/>
</dbReference>